<comment type="cofactor">
    <cofactor evidence="1">
        <name>Mg(2+)</name>
        <dbReference type="ChEBI" id="CHEBI:18420"/>
    </cofactor>
</comment>
<dbReference type="EMBL" id="MFQZ01000001">
    <property type="protein sequence ID" value="OGH88726.1"/>
    <property type="molecule type" value="Genomic_DNA"/>
</dbReference>
<protein>
    <recommendedName>
        <fullName evidence="3">Nudix hydrolase domain-containing protein</fullName>
    </recommendedName>
</protein>
<dbReference type="SUPFAM" id="SSF55811">
    <property type="entry name" value="Nudix"/>
    <property type="match status" value="1"/>
</dbReference>
<keyword evidence="2" id="KW-0378">Hydrolase</keyword>
<evidence type="ECO:0000256" key="1">
    <source>
        <dbReference type="ARBA" id="ARBA00001946"/>
    </source>
</evidence>
<feature type="domain" description="Nudix hydrolase" evidence="3">
    <location>
        <begin position="1"/>
        <end position="130"/>
    </location>
</feature>
<comment type="caution">
    <text evidence="4">The sequence shown here is derived from an EMBL/GenBank/DDBJ whole genome shotgun (WGS) entry which is preliminary data.</text>
</comment>
<dbReference type="Pfam" id="PF00293">
    <property type="entry name" value="NUDIX"/>
    <property type="match status" value="1"/>
</dbReference>
<evidence type="ECO:0000313" key="5">
    <source>
        <dbReference type="Proteomes" id="UP000177907"/>
    </source>
</evidence>
<dbReference type="Gene3D" id="3.90.79.10">
    <property type="entry name" value="Nucleoside Triphosphate Pyrophosphohydrolase"/>
    <property type="match status" value="1"/>
</dbReference>
<dbReference type="InterPro" id="IPR015797">
    <property type="entry name" value="NUDIX_hydrolase-like_dom_sf"/>
</dbReference>
<dbReference type="AlphaFoldDB" id="A0A1F6NXT8"/>
<accession>A0A1F6NXT8</accession>
<gene>
    <name evidence="4" type="ORF">A3J93_01360</name>
</gene>
<dbReference type="GO" id="GO:0016787">
    <property type="term" value="F:hydrolase activity"/>
    <property type="evidence" value="ECO:0007669"/>
    <property type="project" value="UniProtKB-KW"/>
</dbReference>
<dbReference type="STRING" id="1798704.A3J93_01360"/>
<dbReference type="PANTHER" id="PTHR43046">
    <property type="entry name" value="GDP-MANNOSE MANNOSYL HYDROLASE"/>
    <property type="match status" value="1"/>
</dbReference>
<sequence length="131" mass="14794">MYLPPNSIIASGPVIIENGKVLLDRENKNGKITDWFFPGGGVEDFDISLEETCRREVREEMGIEIEIIRPLDTLLTKEDGHTAILVHYLAKRIGEIKPGADIADWAWHDIKNLPDNCAPNVYEIVNKIINI</sequence>
<dbReference type="PANTHER" id="PTHR43046:SF2">
    <property type="entry name" value="8-OXO-DGTP DIPHOSPHATASE-RELATED"/>
    <property type="match status" value="1"/>
</dbReference>
<name>A0A1F6NXT8_9BACT</name>
<dbReference type="PROSITE" id="PS51462">
    <property type="entry name" value="NUDIX"/>
    <property type="match status" value="1"/>
</dbReference>
<evidence type="ECO:0000259" key="3">
    <source>
        <dbReference type="PROSITE" id="PS51462"/>
    </source>
</evidence>
<dbReference type="InterPro" id="IPR000086">
    <property type="entry name" value="NUDIX_hydrolase_dom"/>
</dbReference>
<evidence type="ECO:0000313" key="4">
    <source>
        <dbReference type="EMBL" id="OGH88726.1"/>
    </source>
</evidence>
<proteinExistence type="predicted"/>
<dbReference type="Proteomes" id="UP000177907">
    <property type="component" value="Unassembled WGS sequence"/>
</dbReference>
<reference evidence="4 5" key="1">
    <citation type="journal article" date="2016" name="Nat. Commun.">
        <title>Thousands of microbial genomes shed light on interconnected biogeochemical processes in an aquifer system.</title>
        <authorList>
            <person name="Anantharaman K."/>
            <person name="Brown C.T."/>
            <person name="Hug L.A."/>
            <person name="Sharon I."/>
            <person name="Castelle C.J."/>
            <person name="Probst A.J."/>
            <person name="Thomas B.C."/>
            <person name="Singh A."/>
            <person name="Wilkins M.J."/>
            <person name="Karaoz U."/>
            <person name="Brodie E.L."/>
            <person name="Williams K.H."/>
            <person name="Hubbard S.S."/>
            <person name="Banfield J.F."/>
        </authorList>
    </citation>
    <scope>NUCLEOTIDE SEQUENCE [LARGE SCALE GENOMIC DNA]</scope>
</reference>
<organism evidence="4 5">
    <name type="scientific">Candidatus Magasanikbacteria bacterium RIFOXYC2_FULL_42_28</name>
    <dbReference type="NCBI Taxonomy" id="1798704"/>
    <lineage>
        <taxon>Bacteria</taxon>
        <taxon>Candidatus Magasanikiibacteriota</taxon>
    </lineage>
</organism>
<evidence type="ECO:0000256" key="2">
    <source>
        <dbReference type="ARBA" id="ARBA00022801"/>
    </source>
</evidence>